<dbReference type="CDD" id="cd18186">
    <property type="entry name" value="BTB_POZ_ZBTB_KLHL-like"/>
    <property type="match status" value="1"/>
</dbReference>
<evidence type="ECO:0000313" key="3">
    <source>
        <dbReference type="WBParaSite" id="Pan_g10864.t1"/>
    </source>
</evidence>
<dbReference type="Pfam" id="PF00651">
    <property type="entry name" value="BTB"/>
    <property type="match status" value="1"/>
</dbReference>
<feature type="domain" description="BTB" evidence="1">
    <location>
        <begin position="208"/>
        <end position="275"/>
    </location>
</feature>
<protein>
    <submittedName>
        <fullName evidence="3">BTB domain-containing protein</fullName>
    </submittedName>
</protein>
<dbReference type="InterPro" id="IPR011333">
    <property type="entry name" value="SKP1/BTB/POZ_sf"/>
</dbReference>
<dbReference type="SUPFAM" id="SSF54695">
    <property type="entry name" value="POZ domain"/>
    <property type="match status" value="1"/>
</dbReference>
<reference evidence="2" key="1">
    <citation type="journal article" date="2013" name="Genetics">
        <title>The draft genome and transcriptome of Panagrellus redivivus are shaped by the harsh demands of a free-living lifestyle.</title>
        <authorList>
            <person name="Srinivasan J."/>
            <person name="Dillman A.R."/>
            <person name="Macchietto M.G."/>
            <person name="Heikkinen L."/>
            <person name="Lakso M."/>
            <person name="Fracchia K.M."/>
            <person name="Antoshechkin I."/>
            <person name="Mortazavi A."/>
            <person name="Wong G."/>
            <person name="Sternberg P.W."/>
        </authorList>
    </citation>
    <scope>NUCLEOTIDE SEQUENCE [LARGE SCALE GENOMIC DNA]</scope>
    <source>
        <strain evidence="2">MT8872</strain>
    </source>
</reference>
<evidence type="ECO:0000259" key="1">
    <source>
        <dbReference type="PROSITE" id="PS50097"/>
    </source>
</evidence>
<proteinExistence type="predicted"/>
<keyword evidence="2" id="KW-1185">Reference proteome</keyword>
<reference evidence="3" key="2">
    <citation type="submission" date="2020-10" db="UniProtKB">
        <authorList>
            <consortium name="WormBaseParasite"/>
        </authorList>
    </citation>
    <scope>IDENTIFICATION</scope>
</reference>
<name>A0A7E4UP93_PANRE</name>
<accession>A0A7E4UP93</accession>
<dbReference type="WBParaSite" id="Pan_g10864.t1">
    <property type="protein sequence ID" value="Pan_g10864.t1"/>
    <property type="gene ID" value="Pan_g10864"/>
</dbReference>
<evidence type="ECO:0000313" key="2">
    <source>
        <dbReference type="Proteomes" id="UP000492821"/>
    </source>
</evidence>
<dbReference type="PROSITE" id="PS50097">
    <property type="entry name" value="BTB"/>
    <property type="match status" value="1"/>
</dbReference>
<dbReference type="AlphaFoldDB" id="A0A7E4UP93"/>
<dbReference type="InterPro" id="IPR000210">
    <property type="entry name" value="BTB/POZ_dom"/>
</dbReference>
<sequence length="294" mass="33526">MTFSNYQRQVARVHTAAHNVVSHRKHLQRFSQFFICSTAHVSCILPPSSTYFNVFCRLSTSVSIHQAFVWTSTMSYKRKFTDNVVMQVSNVPSAPEVARSKSRPVQGYPGCFWYLEMHTKHESYMAVAVIHVSKTPISGSFRLVCKSDVKTPIVDFTKTKEFRVDMSIGAYSTTVSVTCEATYSFESPLVVEGWFMRPYELMDDSSRWNSEFVVGDERVKVHRGFLMSISPVFEAMFSASTKETETGKVEITDMDATTVKNAIDFCLGHDVQEKTLEEFLGMHQFVDKYAIYPH</sequence>
<dbReference type="Proteomes" id="UP000492821">
    <property type="component" value="Unassembled WGS sequence"/>
</dbReference>
<organism evidence="2 3">
    <name type="scientific">Panagrellus redivivus</name>
    <name type="common">Microworm</name>
    <dbReference type="NCBI Taxonomy" id="6233"/>
    <lineage>
        <taxon>Eukaryota</taxon>
        <taxon>Metazoa</taxon>
        <taxon>Ecdysozoa</taxon>
        <taxon>Nematoda</taxon>
        <taxon>Chromadorea</taxon>
        <taxon>Rhabditida</taxon>
        <taxon>Tylenchina</taxon>
        <taxon>Panagrolaimomorpha</taxon>
        <taxon>Panagrolaimoidea</taxon>
        <taxon>Panagrolaimidae</taxon>
        <taxon>Panagrellus</taxon>
    </lineage>
</organism>
<dbReference type="Gene3D" id="3.30.710.10">
    <property type="entry name" value="Potassium Channel Kv1.1, Chain A"/>
    <property type="match status" value="1"/>
</dbReference>